<organism evidence="1 2">
    <name type="scientific">Aureibacillus halotolerans</name>
    <dbReference type="NCBI Taxonomy" id="1508390"/>
    <lineage>
        <taxon>Bacteria</taxon>
        <taxon>Bacillati</taxon>
        <taxon>Bacillota</taxon>
        <taxon>Bacilli</taxon>
        <taxon>Bacillales</taxon>
        <taxon>Bacillaceae</taxon>
        <taxon>Aureibacillus</taxon>
    </lineage>
</organism>
<evidence type="ECO:0000313" key="1">
    <source>
        <dbReference type="EMBL" id="TDQ32139.1"/>
    </source>
</evidence>
<dbReference type="RefSeq" id="WP_133582397.1">
    <property type="nucleotide sequence ID" value="NZ_SNYJ01000033.1"/>
</dbReference>
<dbReference type="Proteomes" id="UP000295632">
    <property type="component" value="Unassembled WGS sequence"/>
</dbReference>
<protein>
    <submittedName>
        <fullName evidence="1">Uncharacterized protein</fullName>
    </submittedName>
</protein>
<dbReference type="EMBL" id="SNYJ01000033">
    <property type="protein sequence ID" value="TDQ32139.1"/>
    <property type="molecule type" value="Genomic_DNA"/>
</dbReference>
<name>A0A4R6TQL0_9BACI</name>
<dbReference type="AlphaFoldDB" id="A0A4R6TQL0"/>
<dbReference type="OrthoDB" id="2083716at2"/>
<sequence>MILDEFVKPSPKQRTSLQHVDFYYGALLSFMINKGNQPSLLRDNENRRMYNVQTDEGHYHLYVKYATSPIKPIREAKKQWSFTYSGEEVNEIIKQHKVQPLTFAFVCGFHSKLNESHLAILSYNQLADCLDINYPRKSYYLKTVLIKNSPLLRVHGTGRNDFQDNKDNALKVPKADFSVVEFINN</sequence>
<keyword evidence="2" id="KW-1185">Reference proteome</keyword>
<accession>A0A4R6TQL0</accession>
<evidence type="ECO:0000313" key="2">
    <source>
        <dbReference type="Proteomes" id="UP000295632"/>
    </source>
</evidence>
<comment type="caution">
    <text evidence="1">The sequence shown here is derived from an EMBL/GenBank/DDBJ whole genome shotgun (WGS) entry which is preliminary data.</text>
</comment>
<proteinExistence type="predicted"/>
<reference evidence="1 2" key="1">
    <citation type="submission" date="2019-03" db="EMBL/GenBank/DDBJ databases">
        <title>Genomic Encyclopedia of Type Strains, Phase IV (KMG-IV): sequencing the most valuable type-strain genomes for metagenomic binning, comparative biology and taxonomic classification.</title>
        <authorList>
            <person name="Goeker M."/>
        </authorList>
    </citation>
    <scope>NUCLEOTIDE SEQUENCE [LARGE SCALE GENOMIC DNA]</scope>
    <source>
        <strain evidence="1 2">DSM 28697</strain>
    </source>
</reference>
<gene>
    <name evidence="1" type="ORF">EV213_1332</name>
</gene>